<organism evidence="1 2">
    <name type="scientific">Owenia fusiformis</name>
    <name type="common">Polychaete worm</name>
    <dbReference type="NCBI Taxonomy" id="6347"/>
    <lineage>
        <taxon>Eukaryota</taxon>
        <taxon>Metazoa</taxon>
        <taxon>Spiralia</taxon>
        <taxon>Lophotrochozoa</taxon>
        <taxon>Annelida</taxon>
        <taxon>Polychaeta</taxon>
        <taxon>Sedentaria</taxon>
        <taxon>Canalipalpata</taxon>
        <taxon>Sabellida</taxon>
        <taxon>Oweniida</taxon>
        <taxon>Oweniidae</taxon>
        <taxon>Owenia</taxon>
    </lineage>
</organism>
<comment type="caution">
    <text evidence="1">The sequence shown here is derived from an EMBL/GenBank/DDBJ whole genome shotgun (WGS) entry which is preliminary data.</text>
</comment>
<evidence type="ECO:0000313" key="2">
    <source>
        <dbReference type="Proteomes" id="UP000749559"/>
    </source>
</evidence>
<dbReference type="AlphaFoldDB" id="A0A8J1TM68"/>
<dbReference type="SUPFAM" id="SSF52047">
    <property type="entry name" value="RNI-like"/>
    <property type="match status" value="1"/>
</dbReference>
<dbReference type="Gene3D" id="1.20.1280.50">
    <property type="match status" value="1"/>
</dbReference>
<sequence length="482" mass="56864">MLVTSQLLFSYLREFWPALLEMFRISQRQSERRLADHWKHLPDTVLIDVFLLLQDSDRSALGQVCKRFNQLFKSARLWRRREFDLTCMSVADEERMLGFGRNHAAHLRHLILSCRHPSYHTCTRFQKTLTTFLNFLFSKTELLEFSMEHLEFECYWRYSISRDRLLTSLKRFVRTQRKLLLFDMTRALFSADEGCELIQLLGKSSGQTLQELYIEELFVRSSRIFRNPIYLESVAKFKSLISLHISYNAISENTLVIIARNCGETLEHLKIKVHKHTFRQHTISRYVWKDIAKMCPRLEVFIEFLCVGNNVELLRILCPSIPLIDLDIDSGYNHEQHTWRLSNTLEYVSDTYSKSLETLCLELDNPSENIDGALRYLVRKCIFLTSLEINAHLSVSLMEDICILQSNDKIFLTKCHIIACNVTQEDYSRMKRLRQEYVEQFASQGCDFKLRTDYLMDMNEEYGIAALVDFEDDDDLINILQV</sequence>
<dbReference type="Pfam" id="PF12937">
    <property type="entry name" value="F-box-like"/>
    <property type="match status" value="1"/>
</dbReference>
<dbReference type="Gene3D" id="3.80.10.10">
    <property type="entry name" value="Ribonuclease Inhibitor"/>
    <property type="match status" value="1"/>
</dbReference>
<dbReference type="InterPro" id="IPR001810">
    <property type="entry name" value="F-box_dom"/>
</dbReference>
<reference evidence="1" key="1">
    <citation type="submission" date="2022-03" db="EMBL/GenBank/DDBJ databases">
        <authorList>
            <person name="Martin C."/>
        </authorList>
    </citation>
    <scope>NUCLEOTIDE SEQUENCE</scope>
</reference>
<dbReference type="Proteomes" id="UP000749559">
    <property type="component" value="Unassembled WGS sequence"/>
</dbReference>
<dbReference type="SUPFAM" id="SSF81383">
    <property type="entry name" value="F-box domain"/>
    <property type="match status" value="1"/>
</dbReference>
<dbReference type="SMART" id="SM00256">
    <property type="entry name" value="FBOX"/>
    <property type="match status" value="1"/>
</dbReference>
<evidence type="ECO:0000313" key="1">
    <source>
        <dbReference type="EMBL" id="CAH1801852.1"/>
    </source>
</evidence>
<dbReference type="EMBL" id="CAIIXF020000012">
    <property type="protein sequence ID" value="CAH1801852.1"/>
    <property type="molecule type" value="Genomic_DNA"/>
</dbReference>
<keyword evidence="2" id="KW-1185">Reference proteome</keyword>
<name>A0A8J1TM68_OWEFU</name>
<gene>
    <name evidence="1" type="ORF">OFUS_LOCUS25591</name>
</gene>
<dbReference type="PANTHER" id="PTHR20872">
    <property type="match status" value="1"/>
</dbReference>
<accession>A0A8J1TM68</accession>
<proteinExistence type="predicted"/>
<protein>
    <submittedName>
        <fullName evidence="1">Uncharacterized protein</fullName>
    </submittedName>
</protein>
<dbReference type="InterPro" id="IPR036047">
    <property type="entry name" value="F-box-like_dom_sf"/>
</dbReference>
<dbReference type="InterPro" id="IPR032675">
    <property type="entry name" value="LRR_dom_sf"/>
</dbReference>
<dbReference type="PROSITE" id="PS50181">
    <property type="entry name" value="FBOX"/>
    <property type="match status" value="1"/>
</dbReference>
<dbReference type="OrthoDB" id="6421103at2759"/>
<dbReference type="PANTHER" id="PTHR20872:SF1">
    <property type="entry name" value="F-BOX DOMAIN-CONTAINING PROTEIN"/>
    <property type="match status" value="1"/>
</dbReference>